<dbReference type="EMBL" id="CAJVPK010000035">
    <property type="protein sequence ID" value="CAG8436063.1"/>
    <property type="molecule type" value="Genomic_DNA"/>
</dbReference>
<dbReference type="Proteomes" id="UP000789706">
    <property type="component" value="Unassembled WGS sequence"/>
</dbReference>
<comment type="caution">
    <text evidence="1">The sequence shown here is derived from an EMBL/GenBank/DDBJ whole genome shotgun (WGS) entry which is preliminary data.</text>
</comment>
<keyword evidence="2" id="KW-1185">Reference proteome</keyword>
<evidence type="ECO:0000313" key="2">
    <source>
        <dbReference type="Proteomes" id="UP000789706"/>
    </source>
</evidence>
<sequence>MAELQVGNFVLSNVKNNRVEFSEIYLISHLGHYDYSLDMVKIEFTNPDGCKGHIRTTSTHCIFSSDLSILYACDVVPGETKILVLDKINELIPVTVDNHMAFAPIRLWTKVFPSTHRQEELHPYVQILETAYVTWCKGIKMI</sequence>
<gene>
    <name evidence="1" type="ORF">DEBURN_LOCUS956</name>
</gene>
<name>A0A9N8YNK6_9GLOM</name>
<protein>
    <submittedName>
        <fullName evidence="1">9352_t:CDS:1</fullName>
    </submittedName>
</protein>
<reference evidence="1" key="1">
    <citation type="submission" date="2021-06" db="EMBL/GenBank/DDBJ databases">
        <authorList>
            <person name="Kallberg Y."/>
            <person name="Tangrot J."/>
            <person name="Rosling A."/>
        </authorList>
    </citation>
    <scope>NUCLEOTIDE SEQUENCE</scope>
    <source>
        <strain evidence="1">AZ414A</strain>
    </source>
</reference>
<proteinExistence type="predicted"/>
<dbReference type="InterPro" id="IPR036844">
    <property type="entry name" value="Hint_dom_sf"/>
</dbReference>
<dbReference type="SUPFAM" id="SSF51294">
    <property type="entry name" value="Hedgehog/intein (Hint) domain"/>
    <property type="match status" value="1"/>
</dbReference>
<dbReference type="AlphaFoldDB" id="A0A9N8YNK6"/>
<evidence type="ECO:0000313" key="1">
    <source>
        <dbReference type="EMBL" id="CAG8436063.1"/>
    </source>
</evidence>
<accession>A0A9N8YNK6</accession>
<organism evidence="1 2">
    <name type="scientific">Diversispora eburnea</name>
    <dbReference type="NCBI Taxonomy" id="1213867"/>
    <lineage>
        <taxon>Eukaryota</taxon>
        <taxon>Fungi</taxon>
        <taxon>Fungi incertae sedis</taxon>
        <taxon>Mucoromycota</taxon>
        <taxon>Glomeromycotina</taxon>
        <taxon>Glomeromycetes</taxon>
        <taxon>Diversisporales</taxon>
        <taxon>Diversisporaceae</taxon>
        <taxon>Diversispora</taxon>
    </lineage>
</organism>
<dbReference type="Gene3D" id="2.170.16.10">
    <property type="entry name" value="Hedgehog/Intein (Hint) domain"/>
    <property type="match status" value="1"/>
</dbReference>
<dbReference type="OrthoDB" id="8954335at2759"/>